<accession>A0A9Q4ZSJ3</accession>
<dbReference type="Pfam" id="PF02517">
    <property type="entry name" value="Rce1-like"/>
    <property type="match status" value="1"/>
</dbReference>
<keyword evidence="1" id="KW-1133">Transmembrane helix</keyword>
<feature type="transmembrane region" description="Helical" evidence="1">
    <location>
        <begin position="101"/>
        <end position="118"/>
    </location>
</feature>
<evidence type="ECO:0000313" key="4">
    <source>
        <dbReference type="EMBL" id="NKT81928.1"/>
    </source>
</evidence>
<keyword evidence="1" id="KW-0472">Membrane</keyword>
<keyword evidence="1" id="KW-0812">Transmembrane</keyword>
<reference evidence="3" key="1">
    <citation type="submission" date="2019-11" db="EMBL/GenBank/DDBJ databases">
        <title>Spread of Macrolides and rifampicin resistant Rhodococcus equi in clinical isolates in the USA.</title>
        <authorList>
            <person name="Alvarez-Narvaez S."/>
            <person name="Huber L."/>
            <person name="Cohen N.D."/>
            <person name="Slovis N."/>
            <person name="Greiter M."/>
            <person name="Giguere S."/>
            <person name="Hart K."/>
        </authorList>
    </citation>
    <scope>NUCLEOTIDE SEQUENCE</scope>
    <source>
        <strain evidence="3">Lh_17</strain>
    </source>
</reference>
<sequence length="190" mass="20007">MAVLRGKHQNARIAMRAKWCAKALGLCLPQPRTTAVLVASLVAALAVAALLRGPVFDLSLNAVGYHLSDEQIAANAARSAELTGGAWSAVSVVSSVVVEELMFRAPLIAALALASAFLRQQALRRAQFGIALLLVASSISFGWGHAAFSTLNAVMMVCGGLLWSALALFTRSLLPSVVSHSVYNFTALYL</sequence>
<protein>
    <submittedName>
        <fullName evidence="4">CPBP family intramembrane metalloprotease</fullName>
    </submittedName>
</protein>
<dbReference type="EMBL" id="WVDC01000017">
    <property type="protein sequence ID" value="NKW44172.1"/>
    <property type="molecule type" value="Genomic_DNA"/>
</dbReference>
<proteinExistence type="predicted"/>
<keyword evidence="4" id="KW-0645">Protease</keyword>
<feature type="domain" description="CAAX prenyl protease 2/Lysostaphin resistance protein A-like" evidence="2">
    <location>
        <begin position="87"/>
        <end position="185"/>
    </location>
</feature>
<dbReference type="Proteomes" id="UP000808906">
    <property type="component" value="Unassembled WGS sequence"/>
</dbReference>
<dbReference type="AlphaFoldDB" id="A0A9Q4ZSJ3"/>
<dbReference type="RefSeq" id="WP_205915149.1">
    <property type="nucleotide sequence ID" value="NZ_CP095479.1"/>
</dbReference>
<feature type="transmembrane region" description="Helical" evidence="1">
    <location>
        <begin position="130"/>
        <end position="148"/>
    </location>
</feature>
<dbReference type="EMBL" id="WVBC01000044">
    <property type="protein sequence ID" value="NKT81928.1"/>
    <property type="molecule type" value="Genomic_DNA"/>
</dbReference>
<gene>
    <name evidence="3" type="ORF">GS441_26475</name>
    <name evidence="4" type="ORF">GS882_28300</name>
    <name evidence="5" type="ORF">GS947_22065</name>
</gene>
<dbReference type="EMBL" id="WUXR01000025">
    <property type="protein sequence ID" value="MBM4568823.1"/>
    <property type="molecule type" value="Genomic_DNA"/>
</dbReference>
<keyword evidence="4" id="KW-0482">Metalloprotease</keyword>
<evidence type="ECO:0000313" key="5">
    <source>
        <dbReference type="EMBL" id="NKW44172.1"/>
    </source>
</evidence>
<evidence type="ECO:0000259" key="2">
    <source>
        <dbReference type="Pfam" id="PF02517"/>
    </source>
</evidence>
<dbReference type="GO" id="GO:0080120">
    <property type="term" value="P:CAAX-box protein maturation"/>
    <property type="evidence" value="ECO:0007669"/>
    <property type="project" value="UniProtKB-ARBA"/>
</dbReference>
<evidence type="ECO:0000313" key="3">
    <source>
        <dbReference type="EMBL" id="MBM4568823.1"/>
    </source>
</evidence>
<organism evidence="4 6">
    <name type="scientific">Rhodococcus hoagii</name>
    <name type="common">Corynebacterium equii</name>
    <dbReference type="NCBI Taxonomy" id="43767"/>
    <lineage>
        <taxon>Bacteria</taxon>
        <taxon>Bacillati</taxon>
        <taxon>Actinomycetota</taxon>
        <taxon>Actinomycetes</taxon>
        <taxon>Mycobacteriales</taxon>
        <taxon>Nocardiaceae</taxon>
        <taxon>Prescottella</taxon>
    </lineage>
</organism>
<keyword evidence="4" id="KW-0378">Hydrolase</keyword>
<reference evidence="4" key="2">
    <citation type="journal article" date="2020" name="Environ. Microbiol.">
        <title>The novel and transferable erm(51) gene confers Macrolides, Lincosamides, and Streptogramins B (MLSB) resistance to clonal Rhodococcus equi in the environment.</title>
        <authorList>
            <person name="Huber L."/>
            <person name="Giguere S."/>
            <person name="Slovis N.M."/>
            <person name="Alvarez-Narvaez S."/>
            <person name="Hart K.A."/>
            <person name="Greiter M."/>
            <person name="Morris E.R.A."/>
            <person name="Cohen N.D."/>
        </authorList>
    </citation>
    <scope>NUCLEOTIDE SEQUENCE</scope>
    <source>
        <strain evidence="4">Lh_116_1</strain>
        <strain evidence="5">Lh_16_1</strain>
    </source>
</reference>
<feature type="transmembrane region" description="Helical" evidence="1">
    <location>
        <begin position="154"/>
        <end position="174"/>
    </location>
</feature>
<dbReference type="GO" id="GO:0008237">
    <property type="term" value="F:metallopeptidase activity"/>
    <property type="evidence" value="ECO:0007669"/>
    <property type="project" value="UniProtKB-KW"/>
</dbReference>
<dbReference type="Proteomes" id="UP000608063">
    <property type="component" value="Unassembled WGS sequence"/>
</dbReference>
<feature type="transmembrane region" description="Helical" evidence="1">
    <location>
        <begin position="34"/>
        <end position="51"/>
    </location>
</feature>
<evidence type="ECO:0000256" key="1">
    <source>
        <dbReference type="SAM" id="Phobius"/>
    </source>
</evidence>
<dbReference type="Proteomes" id="UP000603463">
    <property type="component" value="Unassembled WGS sequence"/>
</dbReference>
<evidence type="ECO:0000313" key="6">
    <source>
        <dbReference type="Proteomes" id="UP000603463"/>
    </source>
</evidence>
<dbReference type="InterPro" id="IPR003675">
    <property type="entry name" value="Rce1/LyrA-like_dom"/>
</dbReference>
<name>A0A9Q4ZSJ3_RHOHA</name>
<dbReference type="GO" id="GO:0004175">
    <property type="term" value="F:endopeptidase activity"/>
    <property type="evidence" value="ECO:0007669"/>
    <property type="project" value="UniProtKB-ARBA"/>
</dbReference>
<comment type="caution">
    <text evidence="4">The sequence shown here is derived from an EMBL/GenBank/DDBJ whole genome shotgun (WGS) entry which is preliminary data.</text>
</comment>